<name>A0A3Q4HTB6_NEOBR</name>
<dbReference type="GO" id="GO:0005925">
    <property type="term" value="C:focal adhesion"/>
    <property type="evidence" value="ECO:0007669"/>
    <property type="project" value="UniProtKB-SubCell"/>
</dbReference>
<evidence type="ECO:0000256" key="4">
    <source>
        <dbReference type="ARBA" id="ARBA00004496"/>
    </source>
</evidence>
<dbReference type="AlphaFoldDB" id="A0A3Q4HTB6"/>
<reference evidence="18" key="2">
    <citation type="submission" date="2025-09" db="UniProtKB">
        <authorList>
            <consortium name="Ensembl"/>
        </authorList>
    </citation>
    <scope>IDENTIFICATION</scope>
</reference>
<keyword evidence="19" id="KW-1185">Reference proteome</keyword>
<evidence type="ECO:0000256" key="5">
    <source>
        <dbReference type="ARBA" id="ARBA00011903"/>
    </source>
</evidence>
<dbReference type="GO" id="GO:0042995">
    <property type="term" value="C:cell projection"/>
    <property type="evidence" value="ECO:0007669"/>
    <property type="project" value="UniProtKB-SubCell"/>
</dbReference>
<evidence type="ECO:0000256" key="7">
    <source>
        <dbReference type="ARBA" id="ARBA00022490"/>
    </source>
</evidence>
<dbReference type="Ensembl" id="ENSNBRT00000027788.1">
    <property type="protein sequence ID" value="ENSNBRP00000027080.1"/>
    <property type="gene ID" value="ENSNBRG00000020650.1"/>
</dbReference>
<dbReference type="SUPFAM" id="SSF47031">
    <property type="entry name" value="Second domain of FERM"/>
    <property type="match status" value="1"/>
</dbReference>
<evidence type="ECO:0000256" key="12">
    <source>
        <dbReference type="ARBA" id="ARBA00022840"/>
    </source>
</evidence>
<evidence type="ECO:0000256" key="2">
    <source>
        <dbReference type="ARBA" id="ARBA00004316"/>
    </source>
</evidence>
<evidence type="ECO:0000256" key="16">
    <source>
        <dbReference type="ARBA" id="ARBA00023273"/>
    </source>
</evidence>
<dbReference type="InterPro" id="IPR014352">
    <property type="entry name" value="FERM/acyl-CoA-bd_prot_sf"/>
</dbReference>
<dbReference type="EC" id="2.7.10.2" evidence="5"/>
<evidence type="ECO:0000256" key="9">
    <source>
        <dbReference type="ARBA" id="ARBA00022679"/>
    </source>
</evidence>
<dbReference type="Proteomes" id="UP000261580">
    <property type="component" value="Unassembled WGS sequence"/>
</dbReference>
<keyword evidence="16" id="KW-0966">Cell projection</keyword>
<organism evidence="18 19">
    <name type="scientific">Neolamprologus brichardi</name>
    <name type="common">Fairy cichlid</name>
    <name type="synonym">Lamprologus brichardi</name>
    <dbReference type="NCBI Taxonomy" id="32507"/>
    <lineage>
        <taxon>Eukaryota</taxon>
        <taxon>Metazoa</taxon>
        <taxon>Chordata</taxon>
        <taxon>Craniata</taxon>
        <taxon>Vertebrata</taxon>
        <taxon>Euteleostomi</taxon>
        <taxon>Actinopterygii</taxon>
        <taxon>Neopterygii</taxon>
        <taxon>Teleostei</taxon>
        <taxon>Neoteleostei</taxon>
        <taxon>Acanthomorphata</taxon>
        <taxon>Ovalentaria</taxon>
        <taxon>Cichlomorphae</taxon>
        <taxon>Cichliformes</taxon>
        <taxon>Cichlidae</taxon>
        <taxon>African cichlids</taxon>
        <taxon>Pseudocrenilabrinae</taxon>
        <taxon>Lamprologini</taxon>
        <taxon>Neolamprologus</taxon>
    </lineage>
</organism>
<keyword evidence="10" id="KW-0547">Nucleotide-binding</keyword>
<evidence type="ECO:0000256" key="15">
    <source>
        <dbReference type="ARBA" id="ARBA00023137"/>
    </source>
</evidence>
<evidence type="ECO:0000256" key="3">
    <source>
        <dbReference type="ARBA" id="ARBA00004413"/>
    </source>
</evidence>
<dbReference type="Pfam" id="PF18038">
    <property type="entry name" value="FERM_N_2"/>
    <property type="match status" value="1"/>
</dbReference>
<dbReference type="InterPro" id="IPR011993">
    <property type="entry name" value="PH-like_dom_sf"/>
</dbReference>
<evidence type="ECO:0000256" key="10">
    <source>
        <dbReference type="ARBA" id="ARBA00022741"/>
    </source>
</evidence>
<reference evidence="18" key="1">
    <citation type="submission" date="2025-08" db="UniProtKB">
        <authorList>
            <consortium name="Ensembl"/>
        </authorList>
    </citation>
    <scope>IDENTIFICATION</scope>
</reference>
<keyword evidence="14" id="KW-0472">Membrane</keyword>
<evidence type="ECO:0000256" key="1">
    <source>
        <dbReference type="ARBA" id="ARBA00004246"/>
    </source>
</evidence>
<dbReference type="Pfam" id="PF00373">
    <property type="entry name" value="FERM_M"/>
    <property type="match status" value="1"/>
</dbReference>
<dbReference type="FunFam" id="1.20.80.10:FF:000004">
    <property type="entry name" value="Protein-tyrosine kinase 2-beta isoform 1"/>
    <property type="match status" value="1"/>
</dbReference>
<dbReference type="InterPro" id="IPR000299">
    <property type="entry name" value="FERM_domain"/>
</dbReference>
<dbReference type="InterPro" id="IPR049385">
    <property type="entry name" value="FAK1-like_FERM_C"/>
</dbReference>
<dbReference type="PANTHER" id="PTHR46221">
    <property type="entry name" value="FERM AND PDZ DOMAIN-CONTAINING PROTEIN FAMILY MEMBER"/>
    <property type="match status" value="1"/>
</dbReference>
<dbReference type="GO" id="GO:0005524">
    <property type="term" value="F:ATP binding"/>
    <property type="evidence" value="ECO:0007669"/>
    <property type="project" value="UniProtKB-KW"/>
</dbReference>
<evidence type="ECO:0000256" key="14">
    <source>
        <dbReference type="ARBA" id="ARBA00023136"/>
    </source>
</evidence>
<dbReference type="CDD" id="cd14473">
    <property type="entry name" value="FERM_B-lobe"/>
    <property type="match status" value="1"/>
</dbReference>
<dbReference type="GO" id="GO:0005737">
    <property type="term" value="C:cytoplasm"/>
    <property type="evidence" value="ECO:0007669"/>
    <property type="project" value="UniProtKB-SubCell"/>
</dbReference>
<evidence type="ECO:0000256" key="8">
    <source>
        <dbReference type="ARBA" id="ARBA00022553"/>
    </source>
</evidence>
<proteinExistence type="predicted"/>
<dbReference type="STRING" id="32507.ENSNBRP00000027080"/>
<evidence type="ECO:0000256" key="6">
    <source>
        <dbReference type="ARBA" id="ARBA00022475"/>
    </source>
</evidence>
<dbReference type="Gene3D" id="3.10.20.90">
    <property type="entry name" value="Phosphatidylinositol 3-kinase Catalytic Subunit, Chain A, domain 1"/>
    <property type="match status" value="1"/>
</dbReference>
<dbReference type="SUPFAM" id="SSF54236">
    <property type="entry name" value="Ubiquitin-like"/>
    <property type="match status" value="1"/>
</dbReference>
<keyword evidence="7" id="KW-0963">Cytoplasm</keyword>
<keyword evidence="9" id="KW-0808">Transferase</keyword>
<dbReference type="Pfam" id="PF21477">
    <property type="entry name" value="FERM_C_FAK1"/>
    <property type="match status" value="1"/>
</dbReference>
<keyword evidence="13" id="KW-0965">Cell junction</keyword>
<keyword evidence="8" id="KW-0597">Phosphoprotein</keyword>
<keyword evidence="6" id="KW-1003">Cell membrane</keyword>
<dbReference type="GO" id="GO:0008284">
    <property type="term" value="P:positive regulation of cell population proliferation"/>
    <property type="evidence" value="ECO:0007669"/>
    <property type="project" value="UniProtKB-ARBA"/>
</dbReference>
<dbReference type="InterPro" id="IPR035963">
    <property type="entry name" value="FERM_2"/>
</dbReference>
<evidence type="ECO:0000256" key="13">
    <source>
        <dbReference type="ARBA" id="ARBA00022949"/>
    </source>
</evidence>
<keyword evidence="15" id="KW-0829">Tyrosine-protein kinase</keyword>
<protein>
    <recommendedName>
        <fullName evidence="5">non-specific protein-tyrosine kinase</fullName>
        <ecNumber evidence="5">2.7.10.2</ecNumber>
    </recommendedName>
</protein>
<feature type="domain" description="FERM" evidence="17">
    <location>
        <begin position="1"/>
        <end position="251"/>
    </location>
</feature>
<evidence type="ECO:0000256" key="11">
    <source>
        <dbReference type="ARBA" id="ARBA00022777"/>
    </source>
</evidence>
<dbReference type="Bgee" id="ENSNBRG00000020650">
    <property type="expression patterns" value="Expressed in testis"/>
</dbReference>
<evidence type="ECO:0000259" key="17">
    <source>
        <dbReference type="PROSITE" id="PS50057"/>
    </source>
</evidence>
<dbReference type="GO" id="GO:0005886">
    <property type="term" value="C:plasma membrane"/>
    <property type="evidence" value="ECO:0007669"/>
    <property type="project" value="UniProtKB-SubCell"/>
</dbReference>
<dbReference type="Gene3D" id="1.20.80.10">
    <property type="match status" value="1"/>
</dbReference>
<evidence type="ECO:0000313" key="19">
    <source>
        <dbReference type="Proteomes" id="UP000261580"/>
    </source>
</evidence>
<keyword evidence="11" id="KW-0418">Kinase</keyword>
<dbReference type="Gene3D" id="2.30.29.30">
    <property type="entry name" value="Pleckstrin-homology domain (PH domain)/Phosphotyrosine-binding domain (PTB)"/>
    <property type="match status" value="1"/>
</dbReference>
<dbReference type="PROSITE" id="PS50057">
    <property type="entry name" value="FERM_3"/>
    <property type="match status" value="1"/>
</dbReference>
<dbReference type="InterPro" id="IPR029071">
    <property type="entry name" value="Ubiquitin-like_domsf"/>
</dbReference>
<dbReference type="InterPro" id="IPR041390">
    <property type="entry name" value="FADK_N"/>
</dbReference>
<keyword evidence="12" id="KW-0067">ATP-binding</keyword>
<dbReference type="GO" id="GO:0004715">
    <property type="term" value="F:non-membrane spanning protein tyrosine kinase activity"/>
    <property type="evidence" value="ECO:0007669"/>
    <property type="project" value="UniProtKB-EC"/>
</dbReference>
<comment type="subcellular location">
    <subcellularLocation>
        <location evidence="1">Cell junction</location>
        <location evidence="1">Focal adhesion</location>
    </subcellularLocation>
    <subcellularLocation>
        <location evidence="3">Cell membrane</location>
        <topology evidence="3">Peripheral membrane protein</topology>
        <orientation evidence="3">Cytoplasmic side</orientation>
    </subcellularLocation>
    <subcellularLocation>
        <location evidence="2">Cell projection</location>
    </subcellularLocation>
    <subcellularLocation>
        <location evidence="4">Cytoplasm</location>
    </subcellularLocation>
</comment>
<dbReference type="InterPro" id="IPR019748">
    <property type="entry name" value="FERM_central"/>
</dbReference>
<accession>A0A3Q4HTB6</accession>
<dbReference type="SUPFAM" id="SSF50729">
    <property type="entry name" value="PH domain-like"/>
    <property type="match status" value="1"/>
</dbReference>
<dbReference type="GeneTree" id="ENSGT00940000157269"/>
<evidence type="ECO:0000313" key="18">
    <source>
        <dbReference type="Ensembl" id="ENSNBRP00000027080.1"/>
    </source>
</evidence>
<sequence length="251" mass="29362">LTVAELTHRYEQQHLEAEWRYDLRIRYIPSDFMEKFQDDRTTMLYFYQQVRSDYMQQYASKVSDGMALQLGCLEIRRFCKDMNPNGLEKKSNFEFLETFRYYFCLKLQDEIKCPKQLRRMIQQTFQGYSTLNQDQCMAKFFTTLSQCWCFTQESFACQLVVDLVIDPDGISQHTENSTVSLNFLLLLFIFIKCHVSSTLQPLSVNTSSLAVAENMADLIDGYCRLEGAERSLIVSPNKGKSNVHPWKKQGS</sequence>
<dbReference type="PANTHER" id="PTHR46221:SF11">
    <property type="entry name" value="NON-SPECIFIC PROTEIN-TYROSINE KINASE"/>
    <property type="match status" value="1"/>
</dbReference>